<gene>
    <name evidence="2" type="ORF">HQ603_09320</name>
</gene>
<comment type="caution">
    <text evidence="2">The sequence shown here is derived from an EMBL/GenBank/DDBJ whole genome shotgun (WGS) entry which is preliminary data.</text>
</comment>
<keyword evidence="1" id="KW-0812">Transmembrane</keyword>
<protein>
    <submittedName>
        <fullName evidence="2">Uncharacterized protein</fullName>
    </submittedName>
</protein>
<keyword evidence="1" id="KW-1133">Transmembrane helix</keyword>
<reference evidence="2 3" key="1">
    <citation type="submission" date="2020-06" db="EMBL/GenBank/DDBJ databases">
        <title>Taxonomy, biology and ecology of Rhodococcus bacteria occurring in California pistachio and other woody hosts as revealed by genome sequence analyses.</title>
        <authorList>
            <person name="Gai Y."/>
            <person name="Riely B."/>
        </authorList>
    </citation>
    <scope>NUCLEOTIDE SEQUENCE [LARGE SCALE GENOMIC DNA]</scope>
    <source>
        <strain evidence="2 3">BP-281</strain>
    </source>
</reference>
<name>A0ABS7P5P4_9NOCA</name>
<keyword evidence="1" id="KW-0472">Membrane</keyword>
<organism evidence="2 3">
    <name type="scientific">Rhodococcoides corynebacterioides</name>
    <dbReference type="NCBI Taxonomy" id="53972"/>
    <lineage>
        <taxon>Bacteria</taxon>
        <taxon>Bacillati</taxon>
        <taxon>Actinomycetota</taxon>
        <taxon>Actinomycetes</taxon>
        <taxon>Mycobacteriales</taxon>
        <taxon>Nocardiaceae</taxon>
        <taxon>Rhodococcoides</taxon>
    </lineage>
</organism>
<dbReference type="RefSeq" id="WP_222684269.1">
    <property type="nucleotide sequence ID" value="NZ_JABUBT010000011.1"/>
</dbReference>
<evidence type="ECO:0000256" key="1">
    <source>
        <dbReference type="SAM" id="Phobius"/>
    </source>
</evidence>
<feature type="transmembrane region" description="Helical" evidence="1">
    <location>
        <begin position="26"/>
        <end position="45"/>
    </location>
</feature>
<dbReference type="EMBL" id="JABUBU010000005">
    <property type="protein sequence ID" value="MBY6366954.1"/>
    <property type="molecule type" value="Genomic_DNA"/>
</dbReference>
<keyword evidence="3" id="KW-1185">Reference proteome</keyword>
<dbReference type="Proteomes" id="UP000825228">
    <property type="component" value="Unassembled WGS sequence"/>
</dbReference>
<proteinExistence type="predicted"/>
<accession>A0ABS7P5P4</accession>
<sequence>MAKVDWSAVSTALRVLILITDVTGFGGPYVTAAFAGVGIVVDYVARRAARREQGDDSEE</sequence>
<evidence type="ECO:0000313" key="3">
    <source>
        <dbReference type="Proteomes" id="UP000825228"/>
    </source>
</evidence>
<evidence type="ECO:0000313" key="2">
    <source>
        <dbReference type="EMBL" id="MBY6366954.1"/>
    </source>
</evidence>